<comment type="caution">
    <text evidence="1">The sequence shown here is derived from an EMBL/GenBank/DDBJ whole genome shotgun (WGS) entry which is preliminary data.</text>
</comment>
<evidence type="ECO:0000313" key="1">
    <source>
        <dbReference type="EMBL" id="KAJ4434869.1"/>
    </source>
</evidence>
<dbReference type="Gene3D" id="3.40.1440.10">
    <property type="entry name" value="GIY-YIG endonuclease"/>
    <property type="match status" value="1"/>
</dbReference>
<protein>
    <recommendedName>
        <fullName evidence="3">GIY-YIG domain-containing protein</fullName>
    </recommendedName>
</protein>
<gene>
    <name evidence="1" type="ORF">ANN_23440</name>
</gene>
<evidence type="ECO:0000313" key="2">
    <source>
        <dbReference type="Proteomes" id="UP001148838"/>
    </source>
</evidence>
<keyword evidence="2" id="KW-1185">Reference proteome</keyword>
<name>A0ABQ8SM09_PERAM</name>
<dbReference type="PANTHER" id="PTHR21301">
    <property type="entry name" value="REVERSE TRANSCRIPTASE"/>
    <property type="match status" value="1"/>
</dbReference>
<proteinExistence type="predicted"/>
<reference evidence="1 2" key="1">
    <citation type="journal article" date="2022" name="Allergy">
        <title>Genome assembly and annotation of Periplaneta americana reveal a comprehensive cockroach allergen profile.</title>
        <authorList>
            <person name="Wang L."/>
            <person name="Xiong Q."/>
            <person name="Saelim N."/>
            <person name="Wang L."/>
            <person name="Nong W."/>
            <person name="Wan A.T."/>
            <person name="Shi M."/>
            <person name="Liu X."/>
            <person name="Cao Q."/>
            <person name="Hui J.H.L."/>
            <person name="Sookrung N."/>
            <person name="Leung T.F."/>
            <person name="Tungtrongchitr A."/>
            <person name="Tsui S.K.W."/>
        </authorList>
    </citation>
    <scope>NUCLEOTIDE SEQUENCE [LARGE SCALE GENOMIC DNA]</scope>
    <source>
        <strain evidence="1">PWHHKU_190912</strain>
    </source>
</reference>
<dbReference type="Proteomes" id="UP001148838">
    <property type="component" value="Unassembled WGS sequence"/>
</dbReference>
<sequence length="242" mass="27693">MMALLSVLTIYDSDNLRAELQFLHKTLKNNGYDNNIIRKSTYKNSRPEANEQDPEPMNMKQKAFLPYIGGTTDRIGKPLKKFNIKTVYNAPHKISHSLVKVKDKLPYFQSAGIYMIPCSCGLKYIGQTGRTVEDRRKEHIRLCKYGPYEKSAIVLHSADSGHAIEFDNIKIIDKEGNIYRRLVKEAIHTKLHPNNINKDNGLQLSNSWGSLFKIIHMYAALLHPDIWHGIKVTLSDLMRASL</sequence>
<dbReference type="InterPro" id="IPR035901">
    <property type="entry name" value="GIY-YIG_endonuc_sf"/>
</dbReference>
<accession>A0ABQ8SM09</accession>
<dbReference type="EMBL" id="JAJSOF020000025">
    <property type="protein sequence ID" value="KAJ4434869.1"/>
    <property type="molecule type" value="Genomic_DNA"/>
</dbReference>
<evidence type="ECO:0008006" key="3">
    <source>
        <dbReference type="Google" id="ProtNLM"/>
    </source>
</evidence>
<organism evidence="1 2">
    <name type="scientific">Periplaneta americana</name>
    <name type="common">American cockroach</name>
    <name type="synonym">Blatta americana</name>
    <dbReference type="NCBI Taxonomy" id="6978"/>
    <lineage>
        <taxon>Eukaryota</taxon>
        <taxon>Metazoa</taxon>
        <taxon>Ecdysozoa</taxon>
        <taxon>Arthropoda</taxon>
        <taxon>Hexapoda</taxon>
        <taxon>Insecta</taxon>
        <taxon>Pterygota</taxon>
        <taxon>Neoptera</taxon>
        <taxon>Polyneoptera</taxon>
        <taxon>Dictyoptera</taxon>
        <taxon>Blattodea</taxon>
        <taxon>Blattoidea</taxon>
        <taxon>Blattidae</taxon>
        <taxon>Blattinae</taxon>
        <taxon>Periplaneta</taxon>
    </lineage>
</organism>
<dbReference type="PANTHER" id="PTHR21301:SF11">
    <property type="entry name" value="GIY-YIG DOMAIN-CONTAINING PROTEIN"/>
    <property type="match status" value="1"/>
</dbReference>
<dbReference type="CDD" id="cd10442">
    <property type="entry name" value="GIY-YIG_PLEs"/>
    <property type="match status" value="1"/>
</dbReference>